<dbReference type="Gene3D" id="1.10.260.40">
    <property type="entry name" value="lambda repressor-like DNA-binding domains"/>
    <property type="match status" value="1"/>
</dbReference>
<proteinExistence type="predicted"/>
<protein>
    <submittedName>
        <fullName evidence="2">DNA-binding XRE family transcriptional regulator</fullName>
    </submittedName>
</protein>
<dbReference type="EMBL" id="JAVDYB010000001">
    <property type="protein sequence ID" value="MDR7280556.1"/>
    <property type="molecule type" value="Genomic_DNA"/>
</dbReference>
<dbReference type="AlphaFoldDB" id="A0AAE4CDF0"/>
<evidence type="ECO:0000259" key="1">
    <source>
        <dbReference type="PROSITE" id="PS50943"/>
    </source>
</evidence>
<dbReference type="PROSITE" id="PS50943">
    <property type="entry name" value="HTH_CROC1"/>
    <property type="match status" value="1"/>
</dbReference>
<evidence type="ECO:0000313" key="3">
    <source>
        <dbReference type="Proteomes" id="UP001183643"/>
    </source>
</evidence>
<gene>
    <name evidence="2" type="ORF">J2S41_007334</name>
</gene>
<dbReference type="InterPro" id="IPR001387">
    <property type="entry name" value="Cro/C1-type_HTH"/>
</dbReference>
<dbReference type="RefSeq" id="WP_310375102.1">
    <property type="nucleotide sequence ID" value="NZ_JAVDYB010000001.1"/>
</dbReference>
<dbReference type="Proteomes" id="UP001183643">
    <property type="component" value="Unassembled WGS sequence"/>
</dbReference>
<name>A0AAE4CDF0_9ACTN</name>
<evidence type="ECO:0000313" key="2">
    <source>
        <dbReference type="EMBL" id="MDR7280556.1"/>
    </source>
</evidence>
<reference evidence="2" key="1">
    <citation type="submission" date="2023-07" db="EMBL/GenBank/DDBJ databases">
        <title>Sequencing the genomes of 1000 actinobacteria strains.</title>
        <authorList>
            <person name="Klenk H.-P."/>
        </authorList>
    </citation>
    <scope>NUCLEOTIDE SEQUENCE</scope>
    <source>
        <strain evidence="2">DSM 44707</strain>
    </source>
</reference>
<organism evidence="2 3">
    <name type="scientific">Catenuloplanes atrovinosus</name>
    <dbReference type="NCBI Taxonomy" id="137266"/>
    <lineage>
        <taxon>Bacteria</taxon>
        <taxon>Bacillati</taxon>
        <taxon>Actinomycetota</taxon>
        <taxon>Actinomycetes</taxon>
        <taxon>Micromonosporales</taxon>
        <taxon>Micromonosporaceae</taxon>
        <taxon>Catenuloplanes</taxon>
    </lineage>
</organism>
<dbReference type="InterPro" id="IPR010982">
    <property type="entry name" value="Lambda_DNA-bd_dom_sf"/>
</dbReference>
<sequence length="177" mass="19977">MGVYGLEGFPVAGLVRRARRMSDMSQRDMARWAEVSAGAVARVESQSLAPSVALLQRMLAVAGLHLVVVDPEGHIVQPMRVWDETYDGAERRYPAHLSTILDPRPGDWWGDQYGLARPPETFHRSRELRERQRRRSQWEVRVAKYRNDPPPPLWTVWVDEERPATGVGDGPLGLASG</sequence>
<comment type="caution">
    <text evidence="2">The sequence shown here is derived from an EMBL/GenBank/DDBJ whole genome shotgun (WGS) entry which is preliminary data.</text>
</comment>
<keyword evidence="2" id="KW-0238">DNA-binding</keyword>
<dbReference type="SMART" id="SM00530">
    <property type="entry name" value="HTH_XRE"/>
    <property type="match status" value="1"/>
</dbReference>
<dbReference type="CDD" id="cd00093">
    <property type="entry name" value="HTH_XRE"/>
    <property type="match status" value="1"/>
</dbReference>
<dbReference type="GO" id="GO:0003677">
    <property type="term" value="F:DNA binding"/>
    <property type="evidence" value="ECO:0007669"/>
    <property type="project" value="UniProtKB-KW"/>
</dbReference>
<feature type="domain" description="HTH cro/C1-type" evidence="1">
    <location>
        <begin position="15"/>
        <end position="69"/>
    </location>
</feature>
<dbReference type="SUPFAM" id="SSF47413">
    <property type="entry name" value="lambda repressor-like DNA-binding domains"/>
    <property type="match status" value="1"/>
</dbReference>
<keyword evidence="3" id="KW-1185">Reference proteome</keyword>
<accession>A0AAE4CDF0</accession>